<keyword evidence="2 5" id="KW-0808">Transferase</keyword>
<keyword evidence="1 5" id="KW-0240">DNA-directed RNA polymerase</keyword>
<dbReference type="NCBIfam" id="NF010188">
    <property type="entry name" value="PRK13667.1"/>
    <property type="match status" value="1"/>
</dbReference>
<dbReference type="Gene3D" id="3.10.20.730">
    <property type="entry name" value="RNAP, epsilon subunit-like"/>
    <property type="match status" value="1"/>
</dbReference>
<comment type="caution">
    <text evidence="6">The sequence shown here is derived from an EMBL/GenBank/DDBJ whole genome shotgun (WGS) entry which is preliminary data.</text>
</comment>
<evidence type="ECO:0000256" key="2">
    <source>
        <dbReference type="ARBA" id="ARBA00022679"/>
    </source>
</evidence>
<dbReference type="STRING" id="1423776.FD04_GL001240"/>
<comment type="function">
    <text evidence="5">A non-essential component of RNA polymerase (RNAP).</text>
</comment>
<protein>
    <recommendedName>
        <fullName evidence="5">DNA-directed RNA polymerase subunit epsilon</fullName>
        <shortName evidence="5">RNAP epsilon subunit</shortName>
        <ecNumber evidence="5">2.7.7.6</ecNumber>
    </recommendedName>
    <alternativeName>
        <fullName evidence="5">RNA polymerase epsilon subunit</fullName>
    </alternativeName>
    <alternativeName>
        <fullName evidence="5">Transcriptase subunit epsilon</fullName>
    </alternativeName>
</protein>
<dbReference type="Proteomes" id="UP000051160">
    <property type="component" value="Unassembled WGS sequence"/>
</dbReference>
<dbReference type="PATRIC" id="fig|1423776.4.peg.1253"/>
<sequence>MIFKVYYQEDKVRNPKREDTKSLYIEADTEVDARATVAANTSHNIEFIEPLEGQFLEYEQENPDYKLTEFNQ</sequence>
<evidence type="ECO:0000313" key="7">
    <source>
        <dbReference type="Proteomes" id="UP000051160"/>
    </source>
</evidence>
<dbReference type="EC" id="2.7.7.6" evidence="5"/>
<dbReference type="GO" id="GO:0006351">
    <property type="term" value="P:DNA-templated transcription"/>
    <property type="evidence" value="ECO:0007669"/>
    <property type="project" value="UniProtKB-UniRule"/>
</dbReference>
<keyword evidence="7" id="KW-1185">Reference proteome</keyword>
<evidence type="ECO:0000256" key="3">
    <source>
        <dbReference type="ARBA" id="ARBA00022695"/>
    </source>
</evidence>
<organism evidence="6 7">
    <name type="scientific">Secundilactobacillus odoratitofui DSM 19909 = JCM 15043</name>
    <dbReference type="NCBI Taxonomy" id="1423776"/>
    <lineage>
        <taxon>Bacteria</taxon>
        <taxon>Bacillati</taxon>
        <taxon>Bacillota</taxon>
        <taxon>Bacilli</taxon>
        <taxon>Lactobacillales</taxon>
        <taxon>Lactobacillaceae</taxon>
        <taxon>Secundilactobacillus</taxon>
    </lineage>
</organism>
<dbReference type="GO" id="GO:0003677">
    <property type="term" value="F:DNA binding"/>
    <property type="evidence" value="ECO:0007669"/>
    <property type="project" value="UniProtKB-UniRule"/>
</dbReference>
<proteinExistence type="inferred from homology"/>
<name>A0A0R1LYF9_9LACO</name>
<dbReference type="InterPro" id="IPR009907">
    <property type="entry name" value="RpoY"/>
</dbReference>
<comment type="similarity">
    <text evidence="5">Belongs to the RNA polymerase subunit epsilon family.</text>
</comment>
<dbReference type="GO" id="GO:0000428">
    <property type="term" value="C:DNA-directed RNA polymerase complex"/>
    <property type="evidence" value="ECO:0007669"/>
    <property type="project" value="UniProtKB-KW"/>
</dbReference>
<dbReference type="Pfam" id="PF07288">
    <property type="entry name" value="RpoY"/>
    <property type="match status" value="1"/>
</dbReference>
<comment type="catalytic activity">
    <reaction evidence="5">
        <text>RNA(n) + a ribonucleoside 5'-triphosphate = RNA(n+1) + diphosphate</text>
        <dbReference type="Rhea" id="RHEA:21248"/>
        <dbReference type="Rhea" id="RHEA-COMP:14527"/>
        <dbReference type="Rhea" id="RHEA-COMP:17342"/>
        <dbReference type="ChEBI" id="CHEBI:33019"/>
        <dbReference type="ChEBI" id="CHEBI:61557"/>
        <dbReference type="ChEBI" id="CHEBI:140395"/>
        <dbReference type="EC" id="2.7.7.6"/>
    </reaction>
</comment>
<dbReference type="HAMAP" id="MF_01553">
    <property type="entry name" value="RNApol_bact_RpoY"/>
    <property type="match status" value="1"/>
</dbReference>
<dbReference type="OrthoDB" id="2147503at2"/>
<keyword evidence="3 5" id="KW-0548">Nucleotidyltransferase</keyword>
<evidence type="ECO:0000313" key="6">
    <source>
        <dbReference type="EMBL" id="KRK98260.1"/>
    </source>
</evidence>
<keyword evidence="4 5" id="KW-0804">Transcription</keyword>
<evidence type="ECO:0000256" key="4">
    <source>
        <dbReference type="ARBA" id="ARBA00023163"/>
    </source>
</evidence>
<dbReference type="GO" id="GO:0003899">
    <property type="term" value="F:DNA-directed RNA polymerase activity"/>
    <property type="evidence" value="ECO:0007669"/>
    <property type="project" value="UniProtKB-UniRule"/>
</dbReference>
<accession>A0A0R1LYF9</accession>
<reference evidence="6 7" key="1">
    <citation type="journal article" date="2015" name="Genome Announc.">
        <title>Expanding the biotechnology potential of lactobacilli through comparative genomics of 213 strains and associated genera.</title>
        <authorList>
            <person name="Sun Z."/>
            <person name="Harris H.M."/>
            <person name="McCann A."/>
            <person name="Guo C."/>
            <person name="Argimon S."/>
            <person name="Zhang W."/>
            <person name="Yang X."/>
            <person name="Jeffery I.B."/>
            <person name="Cooney J.C."/>
            <person name="Kagawa T.F."/>
            <person name="Liu W."/>
            <person name="Song Y."/>
            <person name="Salvetti E."/>
            <person name="Wrobel A."/>
            <person name="Rasinkangas P."/>
            <person name="Parkhill J."/>
            <person name="Rea M.C."/>
            <person name="O'Sullivan O."/>
            <person name="Ritari J."/>
            <person name="Douillard F.P."/>
            <person name="Paul Ross R."/>
            <person name="Yang R."/>
            <person name="Briner A.E."/>
            <person name="Felis G.E."/>
            <person name="de Vos W.M."/>
            <person name="Barrangou R."/>
            <person name="Klaenhammer T.R."/>
            <person name="Caufield P.W."/>
            <person name="Cui Y."/>
            <person name="Zhang H."/>
            <person name="O'Toole P.W."/>
        </authorList>
    </citation>
    <scope>NUCLEOTIDE SEQUENCE [LARGE SCALE GENOMIC DNA]</scope>
    <source>
        <strain evidence="6 7">DSM 19909</strain>
    </source>
</reference>
<evidence type="ECO:0000256" key="5">
    <source>
        <dbReference type="HAMAP-Rule" id="MF_01553"/>
    </source>
</evidence>
<dbReference type="AlphaFoldDB" id="A0A0R1LYF9"/>
<gene>
    <name evidence="5" type="primary">rpoY</name>
    <name evidence="6" type="ORF">FD04_GL001240</name>
</gene>
<dbReference type="EMBL" id="AZEE01000028">
    <property type="protein sequence ID" value="KRK98260.1"/>
    <property type="molecule type" value="Genomic_DNA"/>
</dbReference>
<evidence type="ECO:0000256" key="1">
    <source>
        <dbReference type="ARBA" id="ARBA00022478"/>
    </source>
</evidence>
<dbReference type="RefSeq" id="WP_054701166.1">
    <property type="nucleotide sequence ID" value="NZ_AZEE01000028.1"/>
</dbReference>
<comment type="subunit">
    <text evidence="5">RNAP is composed of a core of 2 alpha, a beta and a beta' subunit. The core is associated with a delta subunit, and at least one of epsilon or omega. When a sigma factor is associated with the core the holoenzyme is formed, which can initiate transcription.</text>
</comment>